<feature type="compositionally biased region" description="Basic and acidic residues" evidence="13">
    <location>
        <begin position="1"/>
        <end position="10"/>
    </location>
</feature>
<dbReference type="SMART" id="SM00184">
    <property type="entry name" value="RING"/>
    <property type="match status" value="1"/>
</dbReference>
<evidence type="ECO:0000256" key="3">
    <source>
        <dbReference type="ARBA" id="ARBA00012483"/>
    </source>
</evidence>
<evidence type="ECO:0000256" key="2">
    <source>
        <dbReference type="ARBA" id="ARBA00004141"/>
    </source>
</evidence>
<evidence type="ECO:0000256" key="11">
    <source>
        <dbReference type="ARBA" id="ARBA00023136"/>
    </source>
</evidence>
<evidence type="ECO:0000256" key="5">
    <source>
        <dbReference type="ARBA" id="ARBA00022692"/>
    </source>
</evidence>
<comment type="subcellular location">
    <subcellularLocation>
        <location evidence="2">Membrane</location>
        <topology evidence="2">Multi-pass membrane protein</topology>
    </subcellularLocation>
</comment>
<accession>U6G2Y9</accession>
<comment type="catalytic activity">
    <reaction evidence="1">
        <text>S-ubiquitinyl-[E2 ubiquitin-conjugating enzyme]-L-cysteine + [acceptor protein]-L-lysine = [E2 ubiquitin-conjugating enzyme]-L-cysteine + N(6)-ubiquitinyl-[acceptor protein]-L-lysine.</text>
        <dbReference type="EC" id="2.3.2.27"/>
    </reaction>
</comment>
<evidence type="ECO:0000256" key="6">
    <source>
        <dbReference type="ARBA" id="ARBA00022723"/>
    </source>
</evidence>
<evidence type="ECO:0000313" key="16">
    <source>
        <dbReference type="Proteomes" id="UP000018201"/>
    </source>
</evidence>
<keyword evidence="16" id="KW-1185">Reference proteome</keyword>
<name>U6G2Y9_9EIME</name>
<evidence type="ECO:0000256" key="12">
    <source>
        <dbReference type="PROSITE-ProRule" id="PRU00175"/>
    </source>
</evidence>
<keyword evidence="6" id="KW-0479">Metal-binding</keyword>
<dbReference type="SUPFAM" id="SSF57850">
    <property type="entry name" value="RING/U-box"/>
    <property type="match status" value="1"/>
</dbReference>
<evidence type="ECO:0000256" key="8">
    <source>
        <dbReference type="ARBA" id="ARBA00022786"/>
    </source>
</evidence>
<dbReference type="PANTHER" id="PTHR45977:SF4">
    <property type="entry name" value="RING-TYPE DOMAIN-CONTAINING PROTEIN"/>
    <property type="match status" value="1"/>
</dbReference>
<dbReference type="VEuPathDB" id="ToxoDB:EPH_0002240"/>
<feature type="compositionally biased region" description="Polar residues" evidence="13">
    <location>
        <begin position="111"/>
        <end position="123"/>
    </location>
</feature>
<feature type="region of interest" description="Disordered" evidence="13">
    <location>
        <begin position="1"/>
        <end position="32"/>
    </location>
</feature>
<keyword evidence="10" id="KW-1133">Transmembrane helix</keyword>
<keyword evidence="11" id="KW-0472">Membrane</keyword>
<dbReference type="InterPro" id="IPR001841">
    <property type="entry name" value="Znf_RING"/>
</dbReference>
<keyword evidence="5" id="KW-0812">Transmembrane</keyword>
<keyword evidence="7 12" id="KW-0863">Zinc-finger</keyword>
<dbReference type="GO" id="GO:0016567">
    <property type="term" value="P:protein ubiquitination"/>
    <property type="evidence" value="ECO:0007669"/>
    <property type="project" value="TreeGrafter"/>
</dbReference>
<dbReference type="OrthoDB" id="9984778at2759"/>
<feature type="compositionally biased region" description="Basic and acidic residues" evidence="13">
    <location>
        <begin position="22"/>
        <end position="32"/>
    </location>
</feature>
<organism evidence="15 16">
    <name type="scientific">Eimeria praecox</name>
    <dbReference type="NCBI Taxonomy" id="51316"/>
    <lineage>
        <taxon>Eukaryota</taxon>
        <taxon>Sar</taxon>
        <taxon>Alveolata</taxon>
        <taxon>Apicomplexa</taxon>
        <taxon>Conoidasida</taxon>
        <taxon>Coccidia</taxon>
        <taxon>Eucoccidiorida</taxon>
        <taxon>Eimeriorina</taxon>
        <taxon>Eimeriidae</taxon>
        <taxon>Eimeria</taxon>
    </lineage>
</organism>
<gene>
    <name evidence="15" type="ORF">EPH_0002240</name>
</gene>
<keyword evidence="8" id="KW-0833">Ubl conjugation pathway</keyword>
<keyword evidence="4" id="KW-0808">Transferase</keyword>
<evidence type="ECO:0000256" key="1">
    <source>
        <dbReference type="ARBA" id="ARBA00000900"/>
    </source>
</evidence>
<evidence type="ECO:0000256" key="9">
    <source>
        <dbReference type="ARBA" id="ARBA00022833"/>
    </source>
</evidence>
<dbReference type="Proteomes" id="UP000018201">
    <property type="component" value="Unassembled WGS sequence"/>
</dbReference>
<feature type="region of interest" description="Disordered" evidence="13">
    <location>
        <begin position="353"/>
        <end position="378"/>
    </location>
</feature>
<dbReference type="PANTHER" id="PTHR45977">
    <property type="entry name" value="TARGET OF ERK KINASE MPK-1"/>
    <property type="match status" value="1"/>
</dbReference>
<evidence type="ECO:0000259" key="14">
    <source>
        <dbReference type="PROSITE" id="PS50089"/>
    </source>
</evidence>
<evidence type="ECO:0000256" key="7">
    <source>
        <dbReference type="ARBA" id="ARBA00022771"/>
    </source>
</evidence>
<reference evidence="15" key="1">
    <citation type="submission" date="2013-10" db="EMBL/GenBank/DDBJ databases">
        <title>Genomic analysis of the causative agents of coccidiosis in chickens.</title>
        <authorList>
            <person name="Reid A.J."/>
            <person name="Blake D."/>
            <person name="Billington K."/>
            <person name="Browne H."/>
            <person name="Dunn M."/>
            <person name="Hung S."/>
            <person name="Kawahara F."/>
            <person name="Miranda-Saavedra D."/>
            <person name="Mourier T."/>
            <person name="Nagra H."/>
            <person name="Otto T.D."/>
            <person name="Rawlings N."/>
            <person name="Sanchez A."/>
            <person name="Sanders M."/>
            <person name="Subramaniam C."/>
            <person name="Tay Y."/>
            <person name="Dear P."/>
            <person name="Doerig C."/>
            <person name="Gruber A."/>
            <person name="Parkinson J."/>
            <person name="Shirley M."/>
            <person name="Wan K.L."/>
            <person name="Berriman M."/>
            <person name="Tomley F."/>
            <person name="Pain A."/>
        </authorList>
    </citation>
    <scope>NUCLEOTIDE SEQUENCE [LARGE SCALE GENOMIC DNA]</scope>
    <source>
        <strain evidence="15">Houghton</strain>
    </source>
</reference>
<dbReference type="SMART" id="SM00744">
    <property type="entry name" value="RINGv"/>
    <property type="match status" value="1"/>
</dbReference>
<dbReference type="Pfam" id="PF13639">
    <property type="entry name" value="zf-RING_2"/>
    <property type="match status" value="1"/>
</dbReference>
<sequence>MSRHGPEPFNERWPANTMGRRLSGDDSHVPTRRTADSMFEGLAASFNSMEFVDDQVGGTGLRTLPTVEEMEARMRRSSENSFLGRAARQYGAARGLSSNRGFPFVSALQRPGSNATNHRSQSYEPRPPVSVIDERYLWTGDRSRPRRSGGESSEFLTGSRSEEASLFGNLFGESLGARLHRSVAANMVRSFLSSMAGPVAIPWPGPWEVRMGLSLGAAHRPEHHRHSRRVLAGPNSSLVLFAAASADPAAFDVLDHNVWRFMQEVERRFAFEDLDELDTPLMLVVSGGHAGDGDDVVSHIWADTSENRVTLQQLSEARSLVDALDRHTIKWTFGGAKESDAHPTTASHMMEAPARTRGGTPQQMRRGLGARDASRDTAADSSAAGAKIGTHNGYDCCICLSAFEPGDALLTLRCFHIFHERCIERWIKTSHSIKCPLCSTKIADSPRTDHFDE</sequence>
<feature type="region of interest" description="Disordered" evidence="13">
    <location>
        <begin position="107"/>
        <end position="126"/>
    </location>
</feature>
<evidence type="ECO:0000256" key="13">
    <source>
        <dbReference type="SAM" id="MobiDB-lite"/>
    </source>
</evidence>
<dbReference type="InterPro" id="IPR011016">
    <property type="entry name" value="Znf_RING-CH"/>
</dbReference>
<keyword evidence="9" id="KW-0862">Zinc</keyword>
<dbReference type="Gene3D" id="3.30.40.10">
    <property type="entry name" value="Zinc/RING finger domain, C3HC4 (zinc finger)"/>
    <property type="match status" value="1"/>
</dbReference>
<evidence type="ECO:0000256" key="10">
    <source>
        <dbReference type="ARBA" id="ARBA00022989"/>
    </source>
</evidence>
<evidence type="ECO:0000256" key="4">
    <source>
        <dbReference type="ARBA" id="ARBA00022679"/>
    </source>
</evidence>
<dbReference type="GO" id="GO:0016020">
    <property type="term" value="C:membrane"/>
    <property type="evidence" value="ECO:0007669"/>
    <property type="project" value="UniProtKB-SubCell"/>
</dbReference>
<dbReference type="CDD" id="cd16454">
    <property type="entry name" value="RING-H2_PA-TM-RING"/>
    <property type="match status" value="1"/>
</dbReference>
<dbReference type="EMBL" id="HG688746">
    <property type="protein sequence ID" value="CDI73668.1"/>
    <property type="molecule type" value="Genomic_DNA"/>
</dbReference>
<feature type="domain" description="RING-type" evidence="14">
    <location>
        <begin position="396"/>
        <end position="439"/>
    </location>
</feature>
<dbReference type="GO" id="GO:0008270">
    <property type="term" value="F:zinc ion binding"/>
    <property type="evidence" value="ECO:0007669"/>
    <property type="project" value="UniProtKB-KW"/>
</dbReference>
<dbReference type="PROSITE" id="PS50089">
    <property type="entry name" value="ZF_RING_2"/>
    <property type="match status" value="1"/>
</dbReference>
<dbReference type="GO" id="GO:0061630">
    <property type="term" value="F:ubiquitin protein ligase activity"/>
    <property type="evidence" value="ECO:0007669"/>
    <property type="project" value="UniProtKB-EC"/>
</dbReference>
<dbReference type="EC" id="2.3.2.27" evidence="3"/>
<dbReference type="InterPro" id="IPR013083">
    <property type="entry name" value="Znf_RING/FYVE/PHD"/>
</dbReference>
<dbReference type="GO" id="GO:0006511">
    <property type="term" value="P:ubiquitin-dependent protein catabolic process"/>
    <property type="evidence" value="ECO:0007669"/>
    <property type="project" value="TreeGrafter"/>
</dbReference>
<reference evidence="15" key="2">
    <citation type="submission" date="2013-10" db="EMBL/GenBank/DDBJ databases">
        <authorList>
            <person name="Aslett M."/>
        </authorList>
    </citation>
    <scope>NUCLEOTIDE SEQUENCE [LARGE SCALE GENOMIC DNA]</scope>
    <source>
        <strain evidence="15">Houghton</strain>
    </source>
</reference>
<evidence type="ECO:0000313" key="15">
    <source>
        <dbReference type="EMBL" id="CDI73668.1"/>
    </source>
</evidence>
<protein>
    <recommendedName>
        <fullName evidence="3">RING-type E3 ubiquitin transferase</fullName>
        <ecNumber evidence="3">2.3.2.27</ecNumber>
    </recommendedName>
</protein>
<proteinExistence type="predicted"/>
<dbReference type="AlphaFoldDB" id="U6G2Y9"/>